<evidence type="ECO:0000313" key="2">
    <source>
        <dbReference type="Proteomes" id="UP000003082"/>
    </source>
</evidence>
<sequence>MRDGLHLKFSEFINLSEFPCAAAKFVATRFAFRKFTAKAVK</sequence>
<accession>B9CYI3</accession>
<gene>
    <name evidence="1" type="ORF">CAMRE0001_1805</name>
</gene>
<dbReference type="RefSeq" id="WP_002943930.1">
    <property type="nucleotide sequence ID" value="NZ_ACFU01000002.1"/>
</dbReference>
<reference evidence="1 2" key="1">
    <citation type="submission" date="2008-08" db="EMBL/GenBank/DDBJ databases">
        <authorList>
            <person name="Madupu R."/>
            <person name="Durkin A.S."/>
            <person name="Torralba M."/>
            <person name="Methe B."/>
            <person name="Sutton G.G."/>
            <person name="Strausberg R.L."/>
            <person name="Nelson K.E."/>
        </authorList>
    </citation>
    <scope>NUCLEOTIDE SEQUENCE [LARGE SCALE GENOMIC DNA]</scope>
    <source>
        <strain evidence="1 2">RM3267</strain>
    </source>
</reference>
<keyword evidence="2" id="KW-1185">Reference proteome</keyword>
<proteinExistence type="predicted"/>
<comment type="caution">
    <text evidence="1">The sequence shown here is derived from an EMBL/GenBank/DDBJ whole genome shotgun (WGS) entry which is preliminary data.</text>
</comment>
<dbReference type="AlphaFoldDB" id="B9CYI3"/>
<name>B9CYI3_CAMRE</name>
<protein>
    <submittedName>
        <fullName evidence="1">Uncharacterized protein</fullName>
    </submittedName>
</protein>
<dbReference type="Proteomes" id="UP000003082">
    <property type="component" value="Unassembled WGS sequence"/>
</dbReference>
<evidence type="ECO:0000313" key="1">
    <source>
        <dbReference type="EMBL" id="EEF15213.1"/>
    </source>
</evidence>
<organism evidence="1 2">
    <name type="scientific">Campylobacter rectus RM3267</name>
    <dbReference type="NCBI Taxonomy" id="553218"/>
    <lineage>
        <taxon>Bacteria</taxon>
        <taxon>Pseudomonadati</taxon>
        <taxon>Campylobacterota</taxon>
        <taxon>Epsilonproteobacteria</taxon>
        <taxon>Campylobacterales</taxon>
        <taxon>Campylobacteraceae</taxon>
        <taxon>Campylobacter</taxon>
    </lineage>
</organism>
<dbReference type="STRING" id="553218.CAMRE0001_1805"/>
<dbReference type="EMBL" id="ACFU01000002">
    <property type="protein sequence ID" value="EEF15213.1"/>
    <property type="molecule type" value="Genomic_DNA"/>
</dbReference>